<reference evidence="3 4" key="1">
    <citation type="submission" date="2024-11" db="EMBL/GenBank/DDBJ databases">
        <title>A near-complete genome assembly of Cinchona calisaya.</title>
        <authorList>
            <person name="Lian D.C."/>
            <person name="Zhao X.W."/>
            <person name="Wei L."/>
        </authorList>
    </citation>
    <scope>NUCLEOTIDE SEQUENCE [LARGE SCALE GENOMIC DNA]</scope>
    <source>
        <tissue evidence="3">Nenye</tissue>
    </source>
</reference>
<keyword evidence="4" id="KW-1185">Reference proteome</keyword>
<feature type="compositionally biased region" description="Polar residues" evidence="1">
    <location>
        <begin position="145"/>
        <end position="167"/>
    </location>
</feature>
<comment type="caution">
    <text evidence="3">The sequence shown here is derived from an EMBL/GenBank/DDBJ whole genome shotgun (WGS) entry which is preliminary data.</text>
</comment>
<protein>
    <recommendedName>
        <fullName evidence="2">DUF4283 domain-containing protein</fullName>
    </recommendedName>
</protein>
<name>A0ABD2Z7Z0_9GENT</name>
<dbReference type="Proteomes" id="UP001630127">
    <property type="component" value="Unassembled WGS sequence"/>
</dbReference>
<evidence type="ECO:0000259" key="2">
    <source>
        <dbReference type="Pfam" id="PF14111"/>
    </source>
</evidence>
<gene>
    <name evidence="3" type="ORF">ACH5RR_027167</name>
</gene>
<proteinExistence type="predicted"/>
<evidence type="ECO:0000313" key="4">
    <source>
        <dbReference type="Proteomes" id="UP001630127"/>
    </source>
</evidence>
<evidence type="ECO:0000313" key="3">
    <source>
        <dbReference type="EMBL" id="KAL3514450.1"/>
    </source>
</evidence>
<feature type="region of interest" description="Disordered" evidence="1">
    <location>
        <begin position="107"/>
        <end position="128"/>
    </location>
</feature>
<dbReference type="AlphaFoldDB" id="A0ABD2Z7Z0"/>
<dbReference type="Pfam" id="PF14111">
    <property type="entry name" value="DUF4283"/>
    <property type="match status" value="1"/>
</dbReference>
<sequence>MANDIIKSLRKFSLFAKELGGADLVTDNIRSSMADCEKSLFGKVIGDKSVNLARVRNLFSQVWGSLRNFKVHELGEKNCNLRKNNHRKAEAPQFGSWLKVNSGKIQLSTPNSEASRKKNGGTQDRNSISKSLLEDSALVSGLKPVTSTVKDNQGIRESSSKQGGDSI</sequence>
<accession>A0ABD2Z7Z0</accession>
<dbReference type="InterPro" id="IPR025558">
    <property type="entry name" value="DUF4283"/>
</dbReference>
<evidence type="ECO:0000256" key="1">
    <source>
        <dbReference type="SAM" id="MobiDB-lite"/>
    </source>
</evidence>
<feature type="region of interest" description="Disordered" evidence="1">
    <location>
        <begin position="144"/>
        <end position="167"/>
    </location>
</feature>
<dbReference type="EMBL" id="JBJUIK010000011">
    <property type="protein sequence ID" value="KAL3514450.1"/>
    <property type="molecule type" value="Genomic_DNA"/>
</dbReference>
<feature type="domain" description="DUF4283" evidence="2">
    <location>
        <begin position="33"/>
        <end position="88"/>
    </location>
</feature>
<organism evidence="3 4">
    <name type="scientific">Cinchona calisaya</name>
    <dbReference type="NCBI Taxonomy" id="153742"/>
    <lineage>
        <taxon>Eukaryota</taxon>
        <taxon>Viridiplantae</taxon>
        <taxon>Streptophyta</taxon>
        <taxon>Embryophyta</taxon>
        <taxon>Tracheophyta</taxon>
        <taxon>Spermatophyta</taxon>
        <taxon>Magnoliopsida</taxon>
        <taxon>eudicotyledons</taxon>
        <taxon>Gunneridae</taxon>
        <taxon>Pentapetalae</taxon>
        <taxon>asterids</taxon>
        <taxon>lamiids</taxon>
        <taxon>Gentianales</taxon>
        <taxon>Rubiaceae</taxon>
        <taxon>Cinchonoideae</taxon>
        <taxon>Cinchoneae</taxon>
        <taxon>Cinchona</taxon>
    </lineage>
</organism>